<dbReference type="InterPro" id="IPR013563">
    <property type="entry name" value="Oligopep_ABC_C"/>
</dbReference>
<keyword evidence="6" id="KW-0472">Membrane</keyword>
<dbReference type="InterPro" id="IPR027417">
    <property type="entry name" value="P-loop_NTPase"/>
</dbReference>
<feature type="domain" description="ABC transporter" evidence="7">
    <location>
        <begin position="5"/>
        <end position="254"/>
    </location>
</feature>
<dbReference type="Pfam" id="PF08352">
    <property type="entry name" value="oligo_HPY"/>
    <property type="match status" value="1"/>
</dbReference>
<proteinExistence type="predicted"/>
<dbReference type="EMBL" id="UOFR01000014">
    <property type="protein sequence ID" value="VAW92386.1"/>
    <property type="molecule type" value="Genomic_DNA"/>
</dbReference>
<dbReference type="GO" id="GO:0005886">
    <property type="term" value="C:plasma membrane"/>
    <property type="evidence" value="ECO:0007669"/>
    <property type="project" value="UniProtKB-SubCell"/>
</dbReference>
<dbReference type="GO" id="GO:0016887">
    <property type="term" value="F:ATP hydrolysis activity"/>
    <property type="evidence" value="ECO:0007669"/>
    <property type="project" value="InterPro"/>
</dbReference>
<keyword evidence="3" id="KW-1003">Cell membrane</keyword>
<evidence type="ECO:0000256" key="6">
    <source>
        <dbReference type="ARBA" id="ARBA00023136"/>
    </source>
</evidence>
<dbReference type="GO" id="GO:0015833">
    <property type="term" value="P:peptide transport"/>
    <property type="evidence" value="ECO:0007669"/>
    <property type="project" value="InterPro"/>
</dbReference>
<reference evidence="8" key="1">
    <citation type="submission" date="2018-06" db="EMBL/GenBank/DDBJ databases">
        <authorList>
            <person name="Zhirakovskaya E."/>
        </authorList>
    </citation>
    <scope>NUCLEOTIDE SEQUENCE</scope>
</reference>
<dbReference type="PROSITE" id="PS00211">
    <property type="entry name" value="ABC_TRANSPORTER_1"/>
    <property type="match status" value="1"/>
</dbReference>
<dbReference type="PANTHER" id="PTHR43297:SF2">
    <property type="entry name" value="DIPEPTIDE TRANSPORT ATP-BINDING PROTEIN DPPD"/>
    <property type="match status" value="1"/>
</dbReference>
<evidence type="ECO:0000256" key="2">
    <source>
        <dbReference type="ARBA" id="ARBA00022448"/>
    </source>
</evidence>
<dbReference type="InterPro" id="IPR003439">
    <property type="entry name" value="ABC_transporter-like_ATP-bd"/>
</dbReference>
<keyword evidence="4" id="KW-0547">Nucleotide-binding</keyword>
<gene>
    <name evidence="8" type="ORF">MNBD_GAMMA21-1282</name>
</gene>
<evidence type="ECO:0000259" key="7">
    <source>
        <dbReference type="PROSITE" id="PS50893"/>
    </source>
</evidence>
<dbReference type="InterPro" id="IPR017871">
    <property type="entry name" value="ABC_transporter-like_CS"/>
</dbReference>
<accession>A0A3B1AI90</accession>
<dbReference type="InterPro" id="IPR003593">
    <property type="entry name" value="AAA+_ATPase"/>
</dbReference>
<dbReference type="NCBIfam" id="TIGR01727">
    <property type="entry name" value="oligo_HPY"/>
    <property type="match status" value="1"/>
</dbReference>
<dbReference type="FunFam" id="3.40.50.300:FF:000016">
    <property type="entry name" value="Oligopeptide ABC transporter ATP-binding component"/>
    <property type="match status" value="1"/>
</dbReference>
<keyword evidence="2" id="KW-0813">Transport</keyword>
<evidence type="ECO:0000256" key="3">
    <source>
        <dbReference type="ARBA" id="ARBA00022475"/>
    </source>
</evidence>
<dbReference type="PANTHER" id="PTHR43297">
    <property type="entry name" value="OLIGOPEPTIDE TRANSPORT ATP-BINDING PROTEIN APPD"/>
    <property type="match status" value="1"/>
</dbReference>
<evidence type="ECO:0000313" key="8">
    <source>
        <dbReference type="EMBL" id="VAW92386.1"/>
    </source>
</evidence>
<dbReference type="PROSITE" id="PS50893">
    <property type="entry name" value="ABC_TRANSPORTER_2"/>
    <property type="match status" value="1"/>
</dbReference>
<dbReference type="GO" id="GO:0005524">
    <property type="term" value="F:ATP binding"/>
    <property type="evidence" value="ECO:0007669"/>
    <property type="project" value="UniProtKB-KW"/>
</dbReference>
<comment type="subcellular location">
    <subcellularLocation>
        <location evidence="1">Cell membrane</location>
        <topology evidence="1">Peripheral membrane protein</topology>
    </subcellularLocation>
</comment>
<name>A0A3B1AI90_9ZZZZ</name>
<dbReference type="SMART" id="SM00382">
    <property type="entry name" value="AAA"/>
    <property type="match status" value="1"/>
</dbReference>
<protein>
    <submittedName>
        <fullName evidence="8">ABC transporter, ATP-binding protein (Cluster 5, nickel/peptides/opines) / ABC transporter, ATP-binding protein (Cluster 5, nickel/peptides/opines)</fullName>
    </submittedName>
</protein>
<organism evidence="8">
    <name type="scientific">hydrothermal vent metagenome</name>
    <dbReference type="NCBI Taxonomy" id="652676"/>
    <lineage>
        <taxon>unclassified sequences</taxon>
        <taxon>metagenomes</taxon>
        <taxon>ecological metagenomes</taxon>
    </lineage>
</organism>
<dbReference type="AlphaFoldDB" id="A0A3B1AI90"/>
<dbReference type="Gene3D" id="3.40.50.300">
    <property type="entry name" value="P-loop containing nucleotide triphosphate hydrolases"/>
    <property type="match status" value="1"/>
</dbReference>
<evidence type="ECO:0000256" key="1">
    <source>
        <dbReference type="ARBA" id="ARBA00004202"/>
    </source>
</evidence>
<keyword evidence="5 8" id="KW-0067">ATP-binding</keyword>
<evidence type="ECO:0000256" key="4">
    <source>
        <dbReference type="ARBA" id="ARBA00022741"/>
    </source>
</evidence>
<dbReference type="SUPFAM" id="SSF52540">
    <property type="entry name" value="P-loop containing nucleoside triphosphate hydrolases"/>
    <property type="match status" value="1"/>
</dbReference>
<evidence type="ECO:0000256" key="5">
    <source>
        <dbReference type="ARBA" id="ARBA00022840"/>
    </source>
</evidence>
<sequence>MQPILEAKNISVCFNTTKGIVYAVNEVDLVLNKGEVLGIVGESGSGKTQLMHSLINLLPENAVLSGQVIYAGQNILAASTAQINTIRSNDIAMIFQDPMSCLNPYLKISTQLTEAMLISGSLSKSDAMQQAIAMLEKVQIPDAARRIYSYPYQLSGGMRQRVMLAMALLRNPKILIADEPTTALDVTVQAEILQLLKQLTAEYGLSVLFITHDLSIVAGQCDRVMVMYAGNVVEKASVDNLFYQPGHPYTQGLLASAKSQSGMSDKLVSITGQAPVNNKRQTGCPFYARCNQRIDPCEQNKPVLRGNGSKSQACHLYA</sequence>
<dbReference type="Pfam" id="PF00005">
    <property type="entry name" value="ABC_tran"/>
    <property type="match status" value="1"/>
</dbReference>
<dbReference type="InterPro" id="IPR050388">
    <property type="entry name" value="ABC_Ni/Peptide_Import"/>
</dbReference>
<dbReference type="CDD" id="cd03257">
    <property type="entry name" value="ABC_NikE_OppD_transporters"/>
    <property type="match status" value="1"/>
</dbReference>